<dbReference type="GO" id="GO:0015031">
    <property type="term" value="P:protein transport"/>
    <property type="evidence" value="ECO:0007669"/>
    <property type="project" value="InterPro"/>
</dbReference>
<dbReference type="InterPro" id="IPR016135">
    <property type="entry name" value="UBQ-conjugating_enzyme/RWD"/>
</dbReference>
<reference evidence="2" key="1">
    <citation type="submission" date="2021-02" db="EMBL/GenBank/DDBJ databases">
        <authorList>
            <person name="Dougan E. K."/>
            <person name="Rhodes N."/>
            <person name="Thang M."/>
            <person name="Chan C."/>
        </authorList>
    </citation>
    <scope>NUCLEOTIDE SEQUENCE</scope>
</reference>
<gene>
    <name evidence="2" type="ORF">PGLA1383_LOCUS39576</name>
</gene>
<organism evidence="2 3">
    <name type="scientific">Polarella glacialis</name>
    <name type="common">Dinoflagellate</name>
    <dbReference type="NCBI Taxonomy" id="89957"/>
    <lineage>
        <taxon>Eukaryota</taxon>
        <taxon>Sar</taxon>
        <taxon>Alveolata</taxon>
        <taxon>Dinophyceae</taxon>
        <taxon>Suessiales</taxon>
        <taxon>Suessiaceae</taxon>
        <taxon>Polarella</taxon>
    </lineage>
</organism>
<dbReference type="SUPFAM" id="SSF54495">
    <property type="entry name" value="UBC-like"/>
    <property type="match status" value="1"/>
</dbReference>
<accession>A0A813GAV7</accession>
<name>A0A813GAV7_POLGL</name>
<dbReference type="AlphaFoldDB" id="A0A813GAV7"/>
<dbReference type="InterPro" id="IPR052070">
    <property type="entry name" value="ESCRT-I_UEV_domain"/>
</dbReference>
<feature type="non-terminal residue" evidence="2">
    <location>
        <position position="1"/>
    </location>
</feature>
<feature type="non-terminal residue" evidence="2">
    <location>
        <position position="223"/>
    </location>
</feature>
<dbReference type="InterPro" id="IPR008883">
    <property type="entry name" value="UEV_N"/>
</dbReference>
<dbReference type="PANTHER" id="PTHR23306:SF3">
    <property type="entry name" value="TUMOR SUPPRESSOR PROTEIN 101"/>
    <property type="match status" value="1"/>
</dbReference>
<dbReference type="GO" id="GO:0008333">
    <property type="term" value="P:endosome to lysosome transport"/>
    <property type="evidence" value="ECO:0007669"/>
    <property type="project" value="TreeGrafter"/>
</dbReference>
<dbReference type="CDD" id="cd11685">
    <property type="entry name" value="UEV_TSG101-like"/>
    <property type="match status" value="1"/>
</dbReference>
<evidence type="ECO:0000313" key="2">
    <source>
        <dbReference type="EMBL" id="CAE8622066.1"/>
    </source>
</evidence>
<dbReference type="Pfam" id="PF05743">
    <property type="entry name" value="UEV"/>
    <property type="match status" value="1"/>
</dbReference>
<feature type="domain" description="UEV" evidence="1">
    <location>
        <begin position="1"/>
        <end position="139"/>
    </location>
</feature>
<dbReference type="Proteomes" id="UP000654075">
    <property type="component" value="Unassembled WGS sequence"/>
</dbReference>
<sequence length="223" mass="23563">VLRQVPYQYQQRDRLRSDAVQLIRSCHTLVPQTGNFSGNGRSVTLFYLYGVLPITYSGNTYNIPVTIYFDPPYPRQPPRCFVTPTAGMALKSQHPNVDQGGMVYLPYLSSWSESSSTLPELVRLLTFAFGEQPPVYSTAAAGAGARPASSAQAQAHPVASVSQPQNVLAGIGDALSGIFGGGRSSQAAPSAAQSSPVPVQAVAVAQPVAAGPYPRPVVGIQAF</sequence>
<dbReference type="GO" id="GO:0000813">
    <property type="term" value="C:ESCRT I complex"/>
    <property type="evidence" value="ECO:0007669"/>
    <property type="project" value="TreeGrafter"/>
</dbReference>
<dbReference type="PANTHER" id="PTHR23306">
    <property type="entry name" value="TUMOR SUSCEPTIBILITY GENE 101 PROTEIN-RELATED"/>
    <property type="match status" value="1"/>
</dbReference>
<evidence type="ECO:0000313" key="3">
    <source>
        <dbReference type="Proteomes" id="UP000654075"/>
    </source>
</evidence>
<dbReference type="OrthoDB" id="448970at2759"/>
<dbReference type="PROSITE" id="PS51322">
    <property type="entry name" value="UEV"/>
    <property type="match status" value="1"/>
</dbReference>
<dbReference type="Gene3D" id="3.10.110.10">
    <property type="entry name" value="Ubiquitin Conjugating Enzyme"/>
    <property type="match status" value="1"/>
</dbReference>
<evidence type="ECO:0000259" key="1">
    <source>
        <dbReference type="PROSITE" id="PS51322"/>
    </source>
</evidence>
<keyword evidence="3" id="KW-1185">Reference proteome</keyword>
<dbReference type="EMBL" id="CAJNNV010027886">
    <property type="protein sequence ID" value="CAE8622066.1"/>
    <property type="molecule type" value="Genomic_DNA"/>
</dbReference>
<dbReference type="GO" id="GO:0043130">
    <property type="term" value="F:ubiquitin binding"/>
    <property type="evidence" value="ECO:0007669"/>
    <property type="project" value="TreeGrafter"/>
</dbReference>
<protein>
    <recommendedName>
        <fullName evidence="1">UEV domain-containing protein</fullName>
    </recommendedName>
</protein>
<proteinExistence type="predicted"/>
<comment type="caution">
    <text evidence="2">The sequence shown here is derived from an EMBL/GenBank/DDBJ whole genome shotgun (WGS) entry which is preliminary data.</text>
</comment>
<dbReference type="OMA" id="ITGKVQM"/>